<proteinExistence type="inferred from homology"/>
<evidence type="ECO:0000256" key="5">
    <source>
        <dbReference type="ARBA" id="ARBA00022755"/>
    </source>
</evidence>
<evidence type="ECO:0000256" key="6">
    <source>
        <dbReference type="ARBA" id="ARBA00022840"/>
    </source>
</evidence>
<dbReference type="CDD" id="cd02203">
    <property type="entry name" value="PurL_repeat1"/>
    <property type="match status" value="1"/>
</dbReference>
<dbReference type="Pfam" id="PF18072">
    <property type="entry name" value="FGAR-AT_linker"/>
    <property type="match status" value="1"/>
</dbReference>
<comment type="catalytic activity">
    <reaction evidence="8">
        <text>N(2)-formyl-N(1)-(5-phospho-beta-D-ribosyl)glycinamide + L-glutamine + ATP + H2O = 2-formamido-N(1)-(5-O-phospho-beta-D-ribosyl)acetamidine + L-glutamate + ADP + phosphate + H(+)</text>
        <dbReference type="Rhea" id="RHEA:17129"/>
        <dbReference type="ChEBI" id="CHEBI:15377"/>
        <dbReference type="ChEBI" id="CHEBI:15378"/>
        <dbReference type="ChEBI" id="CHEBI:29985"/>
        <dbReference type="ChEBI" id="CHEBI:30616"/>
        <dbReference type="ChEBI" id="CHEBI:43474"/>
        <dbReference type="ChEBI" id="CHEBI:58359"/>
        <dbReference type="ChEBI" id="CHEBI:147286"/>
        <dbReference type="ChEBI" id="CHEBI:147287"/>
        <dbReference type="ChEBI" id="CHEBI:456216"/>
        <dbReference type="EC" id="6.3.5.3"/>
    </reaction>
</comment>
<sequence length="781" mass="81096">MAWRQGRGPRPPCLAARAAVTLARRPHGDSPLARPDPAITPDIVAAHGIKPDEYRRFTALLGRDPSWTELGIVSAMWNEHCSYKSSRLHLRGLPTEAPHVIQGPGENAGVVDIGDGLACVFKMESHNHPSFIEPYQGAATGVGGILRDVFTMGARPIACLDVLRFGSPDHPKTRHLVAGVVAGIGGYGNSFGVPTVGGGIGFDPSYDGNILVNAMAVGLARTDGIFYSKATGVGKPIVYLGSKTGRDGIGGAAMASAAFDDDSLSKRPTVQVGDPFAEKLLLEACLELMRTGAVIAIQDMGAAGLTSSAVEMGAKGDLGIELDLDAVPCREPGMTAYEMMLSESQERMLMVLDPARQAEAEAVFRKWELDFAVIGKTTDTLRFVIRHGGEVKADLPIKELGDQAPLYDRPHVAAPRRPVLAPADVAAPTDDRAALLHLLGTPDLASKRWAWEQYDSLIGGNTIVGPGGADAAVVRVEDGPKGLALVADVTPRYCAADPVEGGRQAVAEAWRNLSAVGALPLALTDNLNFGNPEKPEAMGELVGCIRGIGEAARALDFPIVSGNVSLYNETGGRGILPTPTIGGVGLVDDVARIATSGFKAAGEAVLLVGETRGWLGQSLYLRDVCGRNEGAPPPVDLAAERRNGDFVRGLVRAGRVGTVHDLSDGGLAVGLAEMTLKGGVGVTLDVGALGGLPSHAALFGEDQGRYLVSCSEAEADAILDAAGAVPVDRIGTTGGTALVLPGAAPIAVSEIRQVRDAWMPRYMAGSRAAASDAAPAGAEGA</sequence>
<feature type="binding site" evidence="8">
    <location>
        <begin position="125"/>
        <end position="128"/>
    </location>
    <ligand>
        <name>substrate</name>
    </ligand>
</feature>
<feature type="binding site" evidence="8">
    <location>
        <position position="563"/>
    </location>
    <ligand>
        <name>Mg(2+)</name>
        <dbReference type="ChEBI" id="CHEBI:18420"/>
        <label>1</label>
    </ligand>
</feature>
<evidence type="ECO:0000256" key="3">
    <source>
        <dbReference type="ARBA" id="ARBA00022723"/>
    </source>
</evidence>
<keyword evidence="1 8" id="KW-0963">Cytoplasm</keyword>
<keyword evidence="2 8" id="KW-0436">Ligase</keyword>
<comment type="function">
    <text evidence="8">Part of the phosphoribosylformylglycinamidine synthase complex involved in the purines biosynthetic pathway. Catalyzes the ATP-dependent conversion of formylglycinamide ribonucleotide (FGAR) and glutamine to yield formylglycinamidine ribonucleotide (FGAM) and glutamate. The FGAM synthase complex is composed of three subunits. PurQ produces an ammonia molecule by converting glutamine to glutamate. PurL transfers the ammonia molecule to FGAR to form FGAM in an ATP-dependent manner. PurS interacts with PurQ and PurL and is thought to assist in the transfer of the ammonia molecule from PurQ to PurL.</text>
</comment>
<dbReference type="GO" id="GO:0005737">
    <property type="term" value="C:cytoplasm"/>
    <property type="evidence" value="ECO:0007669"/>
    <property type="project" value="UniProtKB-SubCell"/>
</dbReference>
<feature type="binding site" evidence="8">
    <location>
        <position position="299"/>
    </location>
    <ligand>
        <name>Mg(2+)</name>
        <dbReference type="ChEBI" id="CHEBI:18420"/>
        <label>2</label>
    </ligand>
</feature>
<keyword evidence="5 8" id="KW-0658">Purine biosynthesis</keyword>
<keyword evidence="13" id="KW-1185">Reference proteome</keyword>
<dbReference type="EC" id="6.3.5.3" evidence="8"/>
<feature type="domain" description="PurM-like C-terminal" evidence="10">
    <location>
        <begin position="233"/>
        <end position="385"/>
    </location>
</feature>
<dbReference type="NCBIfam" id="NF002290">
    <property type="entry name" value="PRK01213.1"/>
    <property type="match status" value="1"/>
</dbReference>
<keyword evidence="4 8" id="KW-0547">Nucleotide-binding</keyword>
<evidence type="ECO:0000259" key="10">
    <source>
        <dbReference type="Pfam" id="PF02769"/>
    </source>
</evidence>
<comment type="similarity">
    <text evidence="8">Belongs to the FGAMS family.</text>
</comment>
<feature type="binding site" evidence="8">
    <location>
        <position position="148"/>
    </location>
    <ligand>
        <name>Mg(2+)</name>
        <dbReference type="ChEBI" id="CHEBI:18420"/>
        <label>2</label>
    </ligand>
</feature>
<comment type="pathway">
    <text evidence="8">Purine metabolism; IMP biosynthesis via de novo pathway; 5-amino-1-(5-phospho-D-ribosyl)imidazole from N(2)-formyl-N(1)-(5-phospho-D-ribosyl)glycinamide: step 1/2.</text>
</comment>
<comment type="caution">
    <text evidence="8">Lacks conserved residue(s) required for the propagation of feature annotation.</text>
</comment>
<protein>
    <recommendedName>
        <fullName evidence="8">Phosphoribosylformylglycinamidine synthase subunit PurL</fullName>
        <shortName evidence="8">FGAM synthase</shortName>
        <ecNumber evidence="8">6.3.5.3</ecNumber>
    </recommendedName>
    <alternativeName>
        <fullName evidence="8">Formylglycinamide ribonucleotide amidotransferase subunit II</fullName>
        <shortName evidence="8">FGAR amidotransferase II</shortName>
        <shortName evidence="8">FGAR-AT II</shortName>
    </alternativeName>
    <alternativeName>
        <fullName evidence="8">Glutamine amidotransferase PurL</fullName>
    </alternativeName>
    <alternativeName>
        <fullName evidence="8">Phosphoribosylformylglycinamidine synthase subunit II</fullName>
    </alternativeName>
</protein>
<dbReference type="FunFam" id="3.30.1330.10:FF:000004">
    <property type="entry name" value="Phosphoribosylformylglycinamidine synthase subunit PurL"/>
    <property type="match status" value="1"/>
</dbReference>
<comment type="caution">
    <text evidence="12">The sequence shown here is derived from an EMBL/GenBank/DDBJ whole genome shotgun (WGS) entry which is preliminary data.</text>
</comment>
<dbReference type="Proteomes" id="UP000289411">
    <property type="component" value="Unassembled WGS sequence"/>
</dbReference>
<dbReference type="GO" id="GO:0005524">
    <property type="term" value="F:ATP binding"/>
    <property type="evidence" value="ECO:0007669"/>
    <property type="project" value="UniProtKB-UniRule"/>
</dbReference>
<dbReference type="GO" id="GO:0004642">
    <property type="term" value="F:phosphoribosylformylglycinamidine synthase activity"/>
    <property type="evidence" value="ECO:0007669"/>
    <property type="project" value="UniProtKB-UniRule"/>
</dbReference>
<dbReference type="SUPFAM" id="SSF56042">
    <property type="entry name" value="PurM C-terminal domain-like"/>
    <property type="match status" value="2"/>
</dbReference>
<keyword evidence="3 8" id="KW-0479">Metal-binding</keyword>
<accession>A0A4Q2RFV5</accession>
<feature type="binding site" evidence="8">
    <location>
        <begin position="343"/>
        <end position="345"/>
    </location>
    <ligand>
        <name>substrate</name>
    </ligand>
</feature>
<feature type="domain" description="PurM-like N-terminal" evidence="9">
    <location>
        <begin position="468"/>
        <end position="587"/>
    </location>
</feature>
<reference evidence="12 13" key="1">
    <citation type="submission" date="2018-09" db="EMBL/GenBank/DDBJ databases">
        <authorList>
            <person name="Grouzdev D.S."/>
            <person name="Krutkina M.S."/>
        </authorList>
    </citation>
    <scope>NUCLEOTIDE SEQUENCE [LARGE SCALE GENOMIC DNA]</scope>
    <source>
        <strain evidence="12 13">RmlP001</strain>
    </source>
</reference>
<feature type="binding site" evidence="8">
    <location>
        <position position="147"/>
    </location>
    <ligand>
        <name>substrate</name>
    </ligand>
</feature>
<feature type="domain" description="PurM-like C-terminal" evidence="10">
    <location>
        <begin position="601"/>
        <end position="734"/>
    </location>
</feature>
<dbReference type="CDD" id="cd02204">
    <property type="entry name" value="PurL_repeat2"/>
    <property type="match status" value="1"/>
</dbReference>
<keyword evidence="6 8" id="KW-0067">ATP-binding</keyword>
<dbReference type="InterPro" id="IPR036921">
    <property type="entry name" value="PurM-like_N_sf"/>
</dbReference>
<dbReference type="HAMAP" id="MF_00420">
    <property type="entry name" value="PurL_2"/>
    <property type="match status" value="1"/>
</dbReference>
<evidence type="ECO:0000256" key="8">
    <source>
        <dbReference type="HAMAP-Rule" id="MF_00420"/>
    </source>
</evidence>
<feature type="binding site" evidence="8">
    <location>
        <position position="124"/>
    </location>
    <ligand>
        <name>Mg(2+)</name>
        <dbReference type="ChEBI" id="CHEBI:18420"/>
        <label>1</label>
    </ligand>
</feature>
<evidence type="ECO:0000313" key="12">
    <source>
        <dbReference type="EMBL" id="RYB05279.1"/>
    </source>
</evidence>
<name>A0A4Q2RFV5_9HYPH</name>
<feature type="active site" evidence="8">
    <location>
        <position position="80"/>
    </location>
</feature>
<evidence type="ECO:0000256" key="1">
    <source>
        <dbReference type="ARBA" id="ARBA00022490"/>
    </source>
</evidence>
<dbReference type="EMBL" id="QYBC01000007">
    <property type="protein sequence ID" value="RYB05279.1"/>
    <property type="molecule type" value="Genomic_DNA"/>
</dbReference>
<dbReference type="Pfam" id="PF02769">
    <property type="entry name" value="AIRS_C"/>
    <property type="match status" value="2"/>
</dbReference>
<feature type="domain" description="PurM-like N-terminal" evidence="9">
    <location>
        <begin position="105"/>
        <end position="219"/>
    </location>
</feature>
<dbReference type="NCBIfam" id="TIGR01736">
    <property type="entry name" value="FGAM_synth_II"/>
    <property type="match status" value="1"/>
</dbReference>
<dbReference type="AlphaFoldDB" id="A0A4Q2RFV5"/>
<dbReference type="InterPro" id="IPR010074">
    <property type="entry name" value="PRibForGlyAmidine_synth_PurL"/>
</dbReference>
<feature type="binding site" evidence="8">
    <location>
        <position position="525"/>
    </location>
    <ligand>
        <name>ATP</name>
        <dbReference type="ChEBI" id="CHEBI:30616"/>
    </ligand>
</feature>
<dbReference type="SUPFAM" id="SSF55326">
    <property type="entry name" value="PurM N-terminal domain-like"/>
    <property type="match status" value="2"/>
</dbReference>
<dbReference type="InterPro" id="IPR010918">
    <property type="entry name" value="PurM-like_C_dom"/>
</dbReference>
<feature type="binding site" evidence="8">
    <location>
        <position position="122"/>
    </location>
    <ligand>
        <name>ATP</name>
        <dbReference type="ChEBI" id="CHEBI:30616"/>
    </ligand>
</feature>
<reference evidence="12 13" key="2">
    <citation type="submission" date="2019-02" db="EMBL/GenBank/DDBJ databases">
        <title>'Lichenibacterium ramalinii' gen. nov. sp. nov., 'Lichenibacterium minor' gen. nov. sp. nov.</title>
        <authorList>
            <person name="Pankratov T."/>
        </authorList>
    </citation>
    <scope>NUCLEOTIDE SEQUENCE [LARGE SCALE GENOMIC DNA]</scope>
    <source>
        <strain evidence="12 13">RmlP001</strain>
    </source>
</reference>
<dbReference type="PIRSF" id="PIRSF001587">
    <property type="entry name" value="FGAM_synthase_II"/>
    <property type="match status" value="1"/>
</dbReference>
<evidence type="ECO:0000256" key="4">
    <source>
        <dbReference type="ARBA" id="ARBA00022741"/>
    </source>
</evidence>
<dbReference type="InterPro" id="IPR016188">
    <property type="entry name" value="PurM-like_N"/>
</dbReference>
<dbReference type="Gene3D" id="3.30.1330.10">
    <property type="entry name" value="PurM-like, N-terminal domain"/>
    <property type="match status" value="2"/>
</dbReference>
<dbReference type="Gene3D" id="3.90.650.10">
    <property type="entry name" value="PurM-like C-terminal domain"/>
    <property type="match status" value="2"/>
</dbReference>
<evidence type="ECO:0000313" key="13">
    <source>
        <dbReference type="Proteomes" id="UP000289411"/>
    </source>
</evidence>
<dbReference type="UniPathway" id="UPA00074">
    <property type="reaction ID" value="UER00128"/>
</dbReference>
<organism evidence="12 13">
    <name type="scientific">Lichenibacterium ramalinae</name>
    <dbReference type="NCBI Taxonomy" id="2316527"/>
    <lineage>
        <taxon>Bacteria</taxon>
        <taxon>Pseudomonadati</taxon>
        <taxon>Pseudomonadota</taxon>
        <taxon>Alphaproteobacteria</taxon>
        <taxon>Hyphomicrobiales</taxon>
        <taxon>Lichenihabitantaceae</taxon>
        <taxon>Lichenibacterium</taxon>
    </lineage>
</organism>
<feature type="domain" description="Phosphoribosylformylglycinamidine synthase linker" evidence="11">
    <location>
        <begin position="48"/>
        <end position="84"/>
    </location>
</feature>
<gene>
    <name evidence="8 12" type="primary">purL</name>
    <name evidence="12" type="ORF">D3272_10015</name>
</gene>
<dbReference type="GO" id="GO:0000287">
    <property type="term" value="F:magnesium ion binding"/>
    <property type="evidence" value="ECO:0007669"/>
    <property type="project" value="UniProtKB-UniRule"/>
</dbReference>
<evidence type="ECO:0000256" key="2">
    <source>
        <dbReference type="ARBA" id="ARBA00022598"/>
    </source>
</evidence>
<dbReference type="Pfam" id="PF00586">
    <property type="entry name" value="AIRS"/>
    <property type="match status" value="2"/>
</dbReference>
<dbReference type="InterPro" id="IPR041609">
    <property type="entry name" value="PurL_linker"/>
</dbReference>
<dbReference type="PANTHER" id="PTHR43555">
    <property type="entry name" value="PHOSPHORIBOSYLFORMYLGLYCINAMIDINE SYNTHASE SUBUNIT PURL"/>
    <property type="match status" value="1"/>
</dbReference>
<feature type="binding site" evidence="8">
    <location>
        <position position="562"/>
    </location>
    <ligand>
        <name>ATP</name>
        <dbReference type="ChEBI" id="CHEBI:30616"/>
    </ligand>
</feature>
<feature type="binding site" evidence="8">
    <location>
        <position position="271"/>
    </location>
    <ligand>
        <name>substrate</name>
    </ligand>
</feature>
<feature type="active site" description="Proton acceptor" evidence="8">
    <location>
        <position position="126"/>
    </location>
</feature>
<keyword evidence="7 8" id="KW-0460">Magnesium</keyword>
<dbReference type="OrthoDB" id="9804441at2"/>
<dbReference type="GO" id="GO:0006189">
    <property type="term" value="P:'de novo' IMP biosynthetic process"/>
    <property type="evidence" value="ECO:0007669"/>
    <property type="project" value="UniProtKB-UniRule"/>
</dbReference>
<comment type="subunit">
    <text evidence="8">Monomer. Part of the FGAM synthase complex composed of 1 PurL, 1 PurQ and 2 PurS subunits.</text>
</comment>
<evidence type="ECO:0000256" key="7">
    <source>
        <dbReference type="ARBA" id="ARBA00022842"/>
    </source>
</evidence>
<dbReference type="InterPro" id="IPR036676">
    <property type="entry name" value="PurM-like_C_sf"/>
</dbReference>
<evidence type="ECO:0000259" key="9">
    <source>
        <dbReference type="Pfam" id="PF00586"/>
    </source>
</evidence>
<dbReference type="PANTHER" id="PTHR43555:SF1">
    <property type="entry name" value="PHOSPHORIBOSYLFORMYLGLYCINAMIDINE SYNTHASE SUBUNIT PURL"/>
    <property type="match status" value="1"/>
</dbReference>
<comment type="subcellular location">
    <subcellularLocation>
        <location evidence="8">Cytoplasm</location>
    </subcellularLocation>
</comment>
<feature type="binding site" evidence="8">
    <location>
        <position position="83"/>
    </location>
    <ligand>
        <name>ATP</name>
        <dbReference type="ChEBI" id="CHEBI:30616"/>
    </ligand>
</feature>
<evidence type="ECO:0000259" key="11">
    <source>
        <dbReference type="Pfam" id="PF18072"/>
    </source>
</evidence>
<feature type="binding site" evidence="8">
    <location>
        <position position="565"/>
    </location>
    <ligand>
        <name>substrate</name>
    </ligand>
</feature>